<dbReference type="AlphaFoldDB" id="A0A8S9ZHY0"/>
<sequence>MIRTQIGICILKGYCIFKNLAINLIWWVTVFKE</sequence>
<evidence type="ECO:0000313" key="1">
    <source>
        <dbReference type="EMBL" id="KAF7632841.1"/>
    </source>
</evidence>
<dbReference type="Proteomes" id="UP000605970">
    <property type="component" value="Unassembled WGS sequence"/>
</dbReference>
<comment type="caution">
    <text evidence="1">The sequence shown here is derived from an EMBL/GenBank/DDBJ whole genome shotgun (WGS) entry which is preliminary data.</text>
</comment>
<organism evidence="1 2">
    <name type="scientific">Meloidogyne graminicola</name>
    <dbReference type="NCBI Taxonomy" id="189291"/>
    <lineage>
        <taxon>Eukaryota</taxon>
        <taxon>Metazoa</taxon>
        <taxon>Ecdysozoa</taxon>
        <taxon>Nematoda</taxon>
        <taxon>Chromadorea</taxon>
        <taxon>Rhabditida</taxon>
        <taxon>Tylenchina</taxon>
        <taxon>Tylenchomorpha</taxon>
        <taxon>Tylenchoidea</taxon>
        <taxon>Meloidogynidae</taxon>
        <taxon>Meloidogyninae</taxon>
        <taxon>Meloidogyne</taxon>
    </lineage>
</organism>
<dbReference type="EMBL" id="JABEBT010000092">
    <property type="protein sequence ID" value="KAF7632841.1"/>
    <property type="molecule type" value="Genomic_DNA"/>
</dbReference>
<gene>
    <name evidence="1" type="ORF">Mgra_00007773</name>
</gene>
<reference evidence="1" key="1">
    <citation type="journal article" date="2020" name="Ecol. Evol.">
        <title>Genome structure and content of the rice root-knot nematode (Meloidogyne graminicola).</title>
        <authorList>
            <person name="Phan N.T."/>
            <person name="Danchin E.G.J."/>
            <person name="Klopp C."/>
            <person name="Perfus-Barbeoch L."/>
            <person name="Kozlowski D.K."/>
            <person name="Koutsovoulos G.D."/>
            <person name="Lopez-Roques C."/>
            <person name="Bouchez O."/>
            <person name="Zahm M."/>
            <person name="Besnard G."/>
            <person name="Bellafiore S."/>
        </authorList>
    </citation>
    <scope>NUCLEOTIDE SEQUENCE</scope>
    <source>
        <strain evidence="1">VN-18</strain>
    </source>
</reference>
<proteinExistence type="predicted"/>
<name>A0A8S9ZHY0_9BILA</name>
<protein>
    <submittedName>
        <fullName evidence="1">Uncharacterized protein</fullName>
    </submittedName>
</protein>
<accession>A0A8S9ZHY0</accession>
<evidence type="ECO:0000313" key="2">
    <source>
        <dbReference type="Proteomes" id="UP000605970"/>
    </source>
</evidence>
<keyword evidence="2" id="KW-1185">Reference proteome</keyword>